<comment type="caution">
    <text evidence="1">The sequence shown here is derived from an EMBL/GenBank/DDBJ whole genome shotgun (WGS) entry which is preliminary data.</text>
</comment>
<evidence type="ECO:0000313" key="1">
    <source>
        <dbReference type="EMBL" id="RNA23977.1"/>
    </source>
</evidence>
<name>A0A3M7RKQ5_BRAPC</name>
<reference evidence="1 2" key="1">
    <citation type="journal article" date="2018" name="Sci. Rep.">
        <title>Genomic signatures of local adaptation to the degree of environmental predictability in rotifers.</title>
        <authorList>
            <person name="Franch-Gras L."/>
            <person name="Hahn C."/>
            <person name="Garcia-Roger E.M."/>
            <person name="Carmona M.J."/>
            <person name="Serra M."/>
            <person name="Gomez A."/>
        </authorList>
    </citation>
    <scope>NUCLEOTIDE SEQUENCE [LARGE SCALE GENOMIC DNA]</scope>
    <source>
        <strain evidence="1">HYR1</strain>
    </source>
</reference>
<organism evidence="1 2">
    <name type="scientific">Brachionus plicatilis</name>
    <name type="common">Marine rotifer</name>
    <name type="synonym">Brachionus muelleri</name>
    <dbReference type="NCBI Taxonomy" id="10195"/>
    <lineage>
        <taxon>Eukaryota</taxon>
        <taxon>Metazoa</taxon>
        <taxon>Spiralia</taxon>
        <taxon>Gnathifera</taxon>
        <taxon>Rotifera</taxon>
        <taxon>Eurotatoria</taxon>
        <taxon>Monogononta</taxon>
        <taxon>Pseudotrocha</taxon>
        <taxon>Ploima</taxon>
        <taxon>Brachionidae</taxon>
        <taxon>Brachionus</taxon>
    </lineage>
</organism>
<keyword evidence="2" id="KW-1185">Reference proteome</keyword>
<accession>A0A3M7RKQ5</accession>
<protein>
    <submittedName>
        <fullName evidence="1">Uncharacterized protein</fullName>
    </submittedName>
</protein>
<sequence>MATKTIDLFDFGDVEASKSQNNPKMDDDFADFGEFVSTGVPKSEPATPANSIDFFSLDSVPQMPAIVPQKPQNDLDNLFSISSNQQPSTGQDLLSVFSDTPTQIQNSFTMPNISLGQNWNQNLVTPTNQPAPVRSSETAKKVTNTNSIWDKLGQSVDINLDNLTPHSKGLSNKGNQNSVPLKDLMGQSIQSPKLIPNSSVSPNLISANSGKSIQINSNNNANLFDF</sequence>
<proteinExistence type="predicted"/>
<dbReference type="AlphaFoldDB" id="A0A3M7RKQ5"/>
<dbReference type="EMBL" id="REGN01003187">
    <property type="protein sequence ID" value="RNA23977.1"/>
    <property type="molecule type" value="Genomic_DNA"/>
</dbReference>
<evidence type="ECO:0000313" key="2">
    <source>
        <dbReference type="Proteomes" id="UP000276133"/>
    </source>
</evidence>
<dbReference type="Proteomes" id="UP000276133">
    <property type="component" value="Unassembled WGS sequence"/>
</dbReference>
<gene>
    <name evidence="1" type="ORF">BpHYR1_015732</name>
</gene>